<evidence type="ECO:0000256" key="1">
    <source>
        <dbReference type="ARBA" id="ARBA00022448"/>
    </source>
</evidence>
<evidence type="ECO:0000313" key="5">
    <source>
        <dbReference type="EMBL" id="QEX19466.1"/>
    </source>
</evidence>
<evidence type="ECO:0000259" key="4">
    <source>
        <dbReference type="PROSITE" id="PS50893"/>
    </source>
</evidence>
<dbReference type="InterPro" id="IPR003593">
    <property type="entry name" value="AAA+_ATPase"/>
</dbReference>
<keyword evidence="6" id="KW-1185">Reference proteome</keyword>
<dbReference type="Gene3D" id="3.40.50.300">
    <property type="entry name" value="P-loop containing nucleotide triphosphate hydrolases"/>
    <property type="match status" value="1"/>
</dbReference>
<accession>A0A5J6MXG8</accession>
<dbReference type="KEGG" id="htq:FRZ44_47800"/>
<dbReference type="PROSITE" id="PS00211">
    <property type="entry name" value="ABC_TRANSPORTER_1"/>
    <property type="match status" value="1"/>
</dbReference>
<dbReference type="GO" id="GO:0005524">
    <property type="term" value="F:ATP binding"/>
    <property type="evidence" value="ECO:0007669"/>
    <property type="project" value="UniProtKB-KW"/>
</dbReference>
<dbReference type="SUPFAM" id="SSF50331">
    <property type="entry name" value="MOP-like"/>
    <property type="match status" value="1"/>
</dbReference>
<dbReference type="Proteomes" id="UP000326202">
    <property type="component" value="Chromosome"/>
</dbReference>
<evidence type="ECO:0000313" key="6">
    <source>
        <dbReference type="Proteomes" id="UP000326202"/>
    </source>
</evidence>
<dbReference type="InterPro" id="IPR008995">
    <property type="entry name" value="Mo/tungstate-bd_C_term_dom"/>
</dbReference>
<name>A0A5J6MXG8_9PROT</name>
<evidence type="ECO:0000256" key="2">
    <source>
        <dbReference type="ARBA" id="ARBA00022741"/>
    </source>
</evidence>
<dbReference type="GO" id="GO:0043190">
    <property type="term" value="C:ATP-binding cassette (ABC) transporter complex"/>
    <property type="evidence" value="ECO:0007669"/>
    <property type="project" value="InterPro"/>
</dbReference>
<dbReference type="InterPro" id="IPR003439">
    <property type="entry name" value="ABC_transporter-like_ATP-bd"/>
</dbReference>
<dbReference type="PROSITE" id="PS50893">
    <property type="entry name" value="ABC_TRANSPORTER_2"/>
    <property type="match status" value="1"/>
</dbReference>
<sequence length="383" mass="41376">MMTASAPGIVSLRNLVKQFGTTTAVDGISLEVGEGEFLTFLGSSGSGKTTTLFIVAGFEDATSGDVLIDGQSVLGVPPHKRNIGMVFQRYTLFPHLNVHENVAFPLSVRHRPKAEIQKAVGDVLRLVRLESYAERKPSQLSGGQQQRVALARALVYRPRFLLMDEPLAALDKRLREEIQGEIRRIHQETGVTVLYVTHDQEEALRLSDRIAVFSHGRIEQVGTGLDLYHAPSTAFVAGFIGNSNFIAGTVEGKDGAGTAVRLPDGGRWVVRKPQPAGAGASVSLMIRPERVRLCASAPAAGSDCAIKVRIREITFLGESLDYSVVTGWGQTLAIRESFGGAPVVPFEVGAEAYAAWRPDDLHLFASQSPQAPAITPERERPSS</sequence>
<keyword evidence="1" id="KW-0813">Transport</keyword>
<dbReference type="GO" id="GO:0022857">
    <property type="term" value="F:transmembrane transporter activity"/>
    <property type="evidence" value="ECO:0007669"/>
    <property type="project" value="InterPro"/>
</dbReference>
<proteinExistence type="predicted"/>
<dbReference type="EMBL" id="CP042906">
    <property type="protein sequence ID" value="QEX19466.1"/>
    <property type="molecule type" value="Genomic_DNA"/>
</dbReference>
<dbReference type="InterPro" id="IPR017871">
    <property type="entry name" value="ABC_transporter-like_CS"/>
</dbReference>
<dbReference type="Pfam" id="PF08402">
    <property type="entry name" value="TOBE_2"/>
    <property type="match status" value="1"/>
</dbReference>
<dbReference type="GO" id="GO:0016887">
    <property type="term" value="F:ATP hydrolysis activity"/>
    <property type="evidence" value="ECO:0007669"/>
    <property type="project" value="InterPro"/>
</dbReference>
<dbReference type="Gene3D" id="2.40.50.100">
    <property type="match status" value="1"/>
</dbReference>
<organism evidence="5 6">
    <name type="scientific">Hypericibacter terrae</name>
    <dbReference type="NCBI Taxonomy" id="2602015"/>
    <lineage>
        <taxon>Bacteria</taxon>
        <taxon>Pseudomonadati</taxon>
        <taxon>Pseudomonadota</taxon>
        <taxon>Alphaproteobacteria</taxon>
        <taxon>Rhodospirillales</taxon>
        <taxon>Dongiaceae</taxon>
        <taxon>Hypericibacter</taxon>
    </lineage>
</organism>
<dbReference type="SUPFAM" id="SSF52540">
    <property type="entry name" value="P-loop containing nucleoside triphosphate hydrolases"/>
    <property type="match status" value="1"/>
</dbReference>
<dbReference type="InterPro" id="IPR050093">
    <property type="entry name" value="ABC_SmlMolc_Importer"/>
</dbReference>
<dbReference type="Pfam" id="PF00005">
    <property type="entry name" value="ABC_tran"/>
    <property type="match status" value="1"/>
</dbReference>
<dbReference type="InterPro" id="IPR013611">
    <property type="entry name" value="Transp-assoc_OB_typ2"/>
</dbReference>
<dbReference type="InterPro" id="IPR027417">
    <property type="entry name" value="P-loop_NTPase"/>
</dbReference>
<reference evidence="5 6" key="1">
    <citation type="submission" date="2019-08" db="EMBL/GenBank/DDBJ databases">
        <title>Hyperibacter terrae gen. nov., sp. nov. and Hyperibacter viscosus sp. nov., two new members in the family Rhodospirillaceae isolated from the rhizosphere of Hypericum perforatum.</title>
        <authorList>
            <person name="Noviana Z."/>
        </authorList>
    </citation>
    <scope>NUCLEOTIDE SEQUENCE [LARGE SCALE GENOMIC DNA]</scope>
    <source>
        <strain evidence="5 6">R5913</strain>
    </source>
</reference>
<dbReference type="PANTHER" id="PTHR42781">
    <property type="entry name" value="SPERMIDINE/PUTRESCINE IMPORT ATP-BINDING PROTEIN POTA"/>
    <property type="match status" value="1"/>
</dbReference>
<dbReference type="SMART" id="SM00382">
    <property type="entry name" value="AAA"/>
    <property type="match status" value="1"/>
</dbReference>
<feature type="domain" description="ABC transporter" evidence="4">
    <location>
        <begin position="10"/>
        <end position="240"/>
    </location>
</feature>
<keyword evidence="2" id="KW-0547">Nucleotide-binding</keyword>
<dbReference type="GO" id="GO:0015847">
    <property type="term" value="P:putrescine transport"/>
    <property type="evidence" value="ECO:0007669"/>
    <property type="project" value="UniProtKB-ARBA"/>
</dbReference>
<protein>
    <submittedName>
        <fullName evidence="5">ABC transporter ATP-binding protein</fullName>
    </submittedName>
</protein>
<keyword evidence="3 5" id="KW-0067">ATP-binding</keyword>
<evidence type="ECO:0000256" key="3">
    <source>
        <dbReference type="ARBA" id="ARBA00022840"/>
    </source>
</evidence>
<gene>
    <name evidence="5" type="ORF">FRZ44_47800</name>
</gene>
<dbReference type="FunFam" id="3.40.50.300:FF:000133">
    <property type="entry name" value="Spermidine/putrescine import ATP-binding protein PotA"/>
    <property type="match status" value="1"/>
</dbReference>
<dbReference type="AlphaFoldDB" id="A0A5J6MXG8"/>
<dbReference type="PANTHER" id="PTHR42781:SF4">
    <property type="entry name" value="SPERMIDINE_PUTRESCINE IMPORT ATP-BINDING PROTEIN POTA"/>
    <property type="match status" value="1"/>
</dbReference>